<evidence type="ECO:0000256" key="7">
    <source>
        <dbReference type="PROSITE-ProRule" id="PRU10007"/>
    </source>
</evidence>
<dbReference type="SUPFAM" id="SSF53720">
    <property type="entry name" value="ALDH-like"/>
    <property type="match status" value="1"/>
</dbReference>
<dbReference type="GO" id="GO:0016620">
    <property type="term" value="F:oxidoreductase activity, acting on the aldehyde or oxo group of donors, NAD or NADP as acceptor"/>
    <property type="evidence" value="ECO:0007669"/>
    <property type="project" value="InterPro"/>
</dbReference>
<keyword evidence="9" id="KW-0812">Transmembrane</keyword>
<dbReference type="Pfam" id="PF00171">
    <property type="entry name" value="Aldedh"/>
    <property type="match status" value="1"/>
</dbReference>
<dbReference type="InterPro" id="IPR016161">
    <property type="entry name" value="Ald_DH/histidinol_DH"/>
</dbReference>
<sequence>MGNRVNPENLKRGYLSMNVLFLGPTCMICYKLGGRIMKMLINGSWCDAKSGEVIEILNPSNSEIIDTVPRGRVEDVEEAVQAALKGYEINRGISARERSAYLLKAADLIDVHHDEIRDILIAENGKTHYWADFEIDKMAEIIRTLSDRGKDPQGTTYPMDAMKDCAGQMAMVYRQPRGVVAGIIPFNFPLEMMAYKLGGALCAGNSVILKLSEDCPLACLKVGNLFLEAGVPKEAFHMVTGYGEEAGNALVDHPDVPMITFTGSSTVGKKIMERSAKYLKHLSLELGGNDPVIVCRDADLNLVAEGLIKGRFTVGNGQACVADKRLIVDENVVDALAELCTETAKSMKVGNPSDPSVDVGPVIHKKAADRIEAMIADAVSKGARLHCGGRWEGNFIKPTVITGVTEDMQLYSEECFGPVVTIIACKDEKDGLRIANDSRYGLQAAVYSRDVTKALRLADMLEVGGVVINGSSCFRPGSVPYMPRKESGIGTDNMYNCYDEMTTGKAVVICDAIGRFHS</sequence>
<dbReference type="InterPro" id="IPR016162">
    <property type="entry name" value="Ald_DH_N"/>
</dbReference>
<keyword evidence="2 8" id="KW-0560">Oxidoreductase</keyword>
<evidence type="ECO:0000259" key="10">
    <source>
        <dbReference type="Pfam" id="PF00171"/>
    </source>
</evidence>
<dbReference type="EC" id="1.2.1.97" evidence="5"/>
<dbReference type="PANTHER" id="PTHR43353:SF5">
    <property type="entry name" value="SUCCINATE-SEMIALDEHYDE DEHYDROGENASE, MITOCHONDRIAL"/>
    <property type="match status" value="1"/>
</dbReference>
<dbReference type="InterPro" id="IPR029510">
    <property type="entry name" value="Ald_DH_CS_GLU"/>
</dbReference>
<protein>
    <recommendedName>
        <fullName evidence="6">3-sulfolactaldehyde dehydrogenase</fullName>
        <ecNumber evidence="5">1.2.1.97</ecNumber>
    </recommendedName>
</protein>
<evidence type="ECO:0000256" key="9">
    <source>
        <dbReference type="SAM" id="Phobius"/>
    </source>
</evidence>
<dbReference type="InterPro" id="IPR015590">
    <property type="entry name" value="Aldehyde_DH_dom"/>
</dbReference>
<evidence type="ECO:0000256" key="3">
    <source>
        <dbReference type="ARBA" id="ARBA00050326"/>
    </source>
</evidence>
<feature type="transmembrane region" description="Helical" evidence="9">
    <location>
        <begin position="12"/>
        <end position="30"/>
    </location>
</feature>
<organism evidence="11 12">
    <name type="scientific">Enterocloster bolteae</name>
    <dbReference type="NCBI Taxonomy" id="208479"/>
    <lineage>
        <taxon>Bacteria</taxon>
        <taxon>Bacillati</taxon>
        <taxon>Bacillota</taxon>
        <taxon>Clostridia</taxon>
        <taxon>Lachnospirales</taxon>
        <taxon>Lachnospiraceae</taxon>
        <taxon>Enterocloster</taxon>
    </lineage>
</organism>
<keyword evidence="9" id="KW-1133">Transmembrane helix</keyword>
<accession>A0A412ZDX9</accession>
<dbReference type="CDD" id="cd07078">
    <property type="entry name" value="ALDH"/>
    <property type="match status" value="1"/>
</dbReference>
<gene>
    <name evidence="11" type="ORF">DWW02_01385</name>
</gene>
<dbReference type="Gene3D" id="3.40.309.10">
    <property type="entry name" value="Aldehyde Dehydrogenase, Chain A, domain 2"/>
    <property type="match status" value="1"/>
</dbReference>
<name>A0A412ZDX9_9FIRM</name>
<feature type="active site" evidence="7">
    <location>
        <position position="285"/>
    </location>
</feature>
<dbReference type="InterPro" id="IPR050740">
    <property type="entry name" value="Aldehyde_DH_Superfamily"/>
</dbReference>
<dbReference type="Proteomes" id="UP000284543">
    <property type="component" value="Unassembled WGS sequence"/>
</dbReference>
<evidence type="ECO:0000256" key="1">
    <source>
        <dbReference type="ARBA" id="ARBA00009986"/>
    </source>
</evidence>
<dbReference type="AlphaFoldDB" id="A0A412ZDX9"/>
<comment type="function">
    <text evidence="4">Part of the sulfo-TAL (or sulfo-SFT) pathway, a D-sulfoquinovose degradation pathway that produces sulfolactate (SL). Catalyzes the oxidation of 3-sulfolactaldehyde (SLA) to sulfolactate (SL).</text>
</comment>
<dbReference type="FunFam" id="3.40.605.10:FF:000007">
    <property type="entry name" value="NAD/NADP-dependent betaine aldehyde dehydrogenase"/>
    <property type="match status" value="1"/>
</dbReference>
<evidence type="ECO:0000256" key="8">
    <source>
        <dbReference type="RuleBase" id="RU003345"/>
    </source>
</evidence>
<evidence type="ECO:0000313" key="12">
    <source>
        <dbReference type="Proteomes" id="UP000284543"/>
    </source>
</evidence>
<reference evidence="11 12" key="1">
    <citation type="submission" date="2018-08" db="EMBL/GenBank/DDBJ databases">
        <title>A genome reference for cultivated species of the human gut microbiota.</title>
        <authorList>
            <person name="Zou Y."/>
            <person name="Xue W."/>
            <person name="Luo G."/>
        </authorList>
    </citation>
    <scope>NUCLEOTIDE SEQUENCE [LARGE SCALE GENOMIC DNA]</scope>
    <source>
        <strain evidence="11 12">AF14-18</strain>
    </source>
</reference>
<evidence type="ECO:0000256" key="2">
    <source>
        <dbReference type="ARBA" id="ARBA00023002"/>
    </source>
</evidence>
<dbReference type="Gene3D" id="3.40.605.10">
    <property type="entry name" value="Aldehyde Dehydrogenase, Chain A, domain 1"/>
    <property type="match status" value="1"/>
</dbReference>
<comment type="caution">
    <text evidence="11">The sequence shown here is derived from an EMBL/GenBank/DDBJ whole genome shotgun (WGS) entry which is preliminary data.</text>
</comment>
<feature type="domain" description="Aldehyde dehydrogenase" evidence="10">
    <location>
        <begin position="45"/>
        <end position="507"/>
    </location>
</feature>
<keyword evidence="9" id="KW-0472">Membrane</keyword>
<evidence type="ECO:0000256" key="4">
    <source>
        <dbReference type="ARBA" id="ARBA00054572"/>
    </source>
</evidence>
<proteinExistence type="inferred from homology"/>
<dbReference type="InterPro" id="IPR016163">
    <property type="entry name" value="Ald_DH_C"/>
</dbReference>
<dbReference type="PANTHER" id="PTHR43353">
    <property type="entry name" value="SUCCINATE-SEMIALDEHYDE DEHYDROGENASE, MITOCHONDRIAL"/>
    <property type="match status" value="1"/>
</dbReference>
<comment type="catalytic activity">
    <reaction evidence="3">
        <text>(2S)-3-sulfolactaldehyde + NAD(+) + H2O = (2S)-3-sulfolactate + NADH + 2 H(+)</text>
        <dbReference type="Rhea" id="RHEA:47932"/>
        <dbReference type="ChEBI" id="CHEBI:15377"/>
        <dbReference type="ChEBI" id="CHEBI:15378"/>
        <dbReference type="ChEBI" id="CHEBI:57540"/>
        <dbReference type="ChEBI" id="CHEBI:57945"/>
        <dbReference type="ChEBI" id="CHEBI:61289"/>
        <dbReference type="ChEBI" id="CHEBI:90109"/>
        <dbReference type="EC" id="1.2.1.97"/>
    </reaction>
    <physiologicalReaction direction="left-to-right" evidence="3">
        <dbReference type="Rhea" id="RHEA:47933"/>
    </physiologicalReaction>
</comment>
<evidence type="ECO:0000313" key="11">
    <source>
        <dbReference type="EMBL" id="RGV78421.1"/>
    </source>
</evidence>
<evidence type="ECO:0000256" key="5">
    <source>
        <dbReference type="ARBA" id="ARBA00066984"/>
    </source>
</evidence>
<evidence type="ECO:0000256" key="6">
    <source>
        <dbReference type="ARBA" id="ARBA00067277"/>
    </source>
</evidence>
<comment type="similarity">
    <text evidence="1 8">Belongs to the aldehyde dehydrogenase family.</text>
</comment>
<dbReference type="PROSITE" id="PS00687">
    <property type="entry name" value="ALDEHYDE_DEHYDR_GLU"/>
    <property type="match status" value="1"/>
</dbReference>
<dbReference type="FunFam" id="3.40.309.10:FF:000009">
    <property type="entry name" value="Aldehyde dehydrogenase A"/>
    <property type="match status" value="1"/>
</dbReference>
<dbReference type="EMBL" id="QRZM01000001">
    <property type="protein sequence ID" value="RGV78421.1"/>
    <property type="molecule type" value="Genomic_DNA"/>
</dbReference>